<dbReference type="Proteomes" id="UP000251241">
    <property type="component" value="Unassembled WGS sequence"/>
</dbReference>
<gene>
    <name evidence="5" type="primary">wbbL_2</name>
    <name evidence="5" type="ORF">NCTC11343_04026</name>
    <name evidence="6" type="ORF">SPHINGO8BC_130025</name>
</gene>
<dbReference type="EMBL" id="CABWMV010000005">
    <property type="protein sequence ID" value="VXC48433.1"/>
    <property type="molecule type" value="Genomic_DNA"/>
</dbReference>
<dbReference type="SUPFAM" id="SSF53448">
    <property type="entry name" value="Nucleotide-diphospho-sugar transferases"/>
    <property type="match status" value="1"/>
</dbReference>
<dbReference type="Pfam" id="PF00535">
    <property type="entry name" value="Glycos_transf_2"/>
    <property type="match status" value="1"/>
</dbReference>
<keyword evidence="2 5" id="KW-0328">Glycosyltransferase</keyword>
<comment type="similarity">
    <text evidence="1">Belongs to the glycosyltransferase 2 family.</text>
</comment>
<name>A0A2X2JC73_SPHMU</name>
<evidence type="ECO:0000256" key="1">
    <source>
        <dbReference type="ARBA" id="ARBA00006739"/>
    </source>
</evidence>
<evidence type="ECO:0000259" key="4">
    <source>
        <dbReference type="Pfam" id="PF00535"/>
    </source>
</evidence>
<evidence type="ECO:0000256" key="3">
    <source>
        <dbReference type="ARBA" id="ARBA00022679"/>
    </source>
</evidence>
<evidence type="ECO:0000313" key="7">
    <source>
        <dbReference type="Proteomes" id="UP000251241"/>
    </source>
</evidence>
<dbReference type="InterPro" id="IPR001173">
    <property type="entry name" value="Glyco_trans_2-like"/>
</dbReference>
<evidence type="ECO:0000256" key="2">
    <source>
        <dbReference type="ARBA" id="ARBA00022676"/>
    </source>
</evidence>
<dbReference type="AlphaFoldDB" id="A0A2X2JC73"/>
<dbReference type="PANTHER" id="PTHR43179">
    <property type="entry name" value="RHAMNOSYLTRANSFERASE WBBL"/>
    <property type="match status" value="1"/>
</dbReference>
<dbReference type="InterPro" id="IPR029044">
    <property type="entry name" value="Nucleotide-diphossugar_trans"/>
</dbReference>
<dbReference type="EC" id="2.4.-.-" evidence="5"/>
<dbReference type="Gene3D" id="3.90.550.10">
    <property type="entry name" value="Spore Coat Polysaccharide Biosynthesis Protein SpsA, Chain A"/>
    <property type="match status" value="1"/>
</dbReference>
<sequence>MSKLPKVAVVILNWNGRFFLEKFLPSVYNSSYPNVEFVIGDNASDDDSISFVKQYYPTITILENDKNYGFAGGYNKILQRVDADYYVLLNSDVEVSQNWIEPVIEYLERNPSLAAAQPKIRSFHDKQKFEHAGAAGGYLDYFGFPFCKGRILHEVEDDAGQYDKESEIFWASGAALFIRSKAWKEADGLDEDFFAHMEEIDLCWRLKKMGYGIGYCPKSVVYHVGGGTLNASNPKKTYLNFRNNMVMLQKNLPLGKAIWIIFIRLWFDFAALAKFLIDRKPKDAWAISRAHQYFFLNIFKNAKKRKKYKAKENTKGHYRKSIIIDFYTNNKHKFSQLNPEDFK</sequence>
<dbReference type="Proteomes" id="UP000432350">
    <property type="component" value="Unassembled WGS sequence"/>
</dbReference>
<keyword evidence="3 5" id="KW-0808">Transferase</keyword>
<dbReference type="GO" id="GO:0016757">
    <property type="term" value="F:glycosyltransferase activity"/>
    <property type="evidence" value="ECO:0007669"/>
    <property type="project" value="UniProtKB-KW"/>
</dbReference>
<protein>
    <submittedName>
        <fullName evidence="6">Glycosyl transferase family 2</fullName>
    </submittedName>
    <submittedName>
        <fullName evidence="5">dTDP-Rha:alpha-D-GlcNAc-pyrophosphate polyprenol, alpha-3-L-rhamnosyltransferase</fullName>
        <ecNumber evidence="5">2.4.-.-</ecNumber>
    </submittedName>
</protein>
<dbReference type="RefSeq" id="WP_070566056.1">
    <property type="nucleotide sequence ID" value="NZ_CP068086.1"/>
</dbReference>
<accession>A0A653Z2M2</accession>
<evidence type="ECO:0000313" key="5">
    <source>
        <dbReference type="EMBL" id="SPZ91977.1"/>
    </source>
</evidence>
<proteinExistence type="inferred from homology"/>
<evidence type="ECO:0000313" key="6">
    <source>
        <dbReference type="EMBL" id="VXC48433.1"/>
    </source>
</evidence>
<reference evidence="6 8" key="2">
    <citation type="submission" date="2019-10" db="EMBL/GenBank/DDBJ databases">
        <authorList>
            <person name="Karimi E."/>
        </authorList>
    </citation>
    <scope>NUCLEOTIDE SEQUENCE [LARGE SCALE GENOMIC DNA]</scope>
    <source>
        <strain evidence="6">Sphingobacterium sp. 8BC</strain>
    </source>
</reference>
<reference evidence="5 7" key="1">
    <citation type="submission" date="2018-06" db="EMBL/GenBank/DDBJ databases">
        <authorList>
            <consortium name="Pathogen Informatics"/>
            <person name="Doyle S."/>
        </authorList>
    </citation>
    <scope>NUCLEOTIDE SEQUENCE [LARGE SCALE GENOMIC DNA]</scope>
    <source>
        <strain evidence="5 7">NCTC11343</strain>
    </source>
</reference>
<feature type="domain" description="Glycosyltransferase 2-like" evidence="4">
    <location>
        <begin position="9"/>
        <end position="131"/>
    </location>
</feature>
<dbReference type="GeneID" id="97182205"/>
<organism evidence="5 7">
    <name type="scientific">Sphingobacterium multivorum</name>
    <dbReference type="NCBI Taxonomy" id="28454"/>
    <lineage>
        <taxon>Bacteria</taxon>
        <taxon>Pseudomonadati</taxon>
        <taxon>Bacteroidota</taxon>
        <taxon>Sphingobacteriia</taxon>
        <taxon>Sphingobacteriales</taxon>
        <taxon>Sphingobacteriaceae</taxon>
        <taxon>Sphingobacterium</taxon>
    </lineage>
</organism>
<evidence type="ECO:0000313" key="8">
    <source>
        <dbReference type="Proteomes" id="UP000432350"/>
    </source>
</evidence>
<dbReference type="PANTHER" id="PTHR43179:SF12">
    <property type="entry name" value="GALACTOFURANOSYLTRANSFERASE GLFT2"/>
    <property type="match status" value="1"/>
</dbReference>
<dbReference type="CDD" id="cd04186">
    <property type="entry name" value="GT_2_like_c"/>
    <property type="match status" value="1"/>
</dbReference>
<accession>A0A2X2JC73</accession>
<dbReference type="EMBL" id="UAUU01000011">
    <property type="protein sequence ID" value="SPZ91977.1"/>
    <property type="molecule type" value="Genomic_DNA"/>
</dbReference>